<reference evidence="9" key="1">
    <citation type="journal article" date="2014" name="Int. J. Syst. Evol. Microbiol.">
        <title>Complete genome sequence of Corynebacterium casei LMG S-19264T (=DSM 44701T), isolated from a smear-ripened cheese.</title>
        <authorList>
            <consortium name="US DOE Joint Genome Institute (JGI-PGF)"/>
            <person name="Walter F."/>
            <person name="Albersmeier A."/>
            <person name="Kalinowski J."/>
            <person name="Ruckert C."/>
        </authorList>
    </citation>
    <scope>NUCLEOTIDE SEQUENCE</scope>
    <source>
        <strain evidence="9">CGMCC 1.15763</strain>
    </source>
</reference>
<dbReference type="AlphaFoldDB" id="A0A917MCJ3"/>
<evidence type="ECO:0000256" key="1">
    <source>
        <dbReference type="ARBA" id="ARBA00001539"/>
    </source>
</evidence>
<evidence type="ECO:0000313" key="10">
    <source>
        <dbReference type="Proteomes" id="UP000633278"/>
    </source>
</evidence>
<dbReference type="NCBIfam" id="TIGR01181">
    <property type="entry name" value="dTDP_gluc_dehyt"/>
    <property type="match status" value="1"/>
</dbReference>
<dbReference type="InterPro" id="IPR016040">
    <property type="entry name" value="NAD(P)-bd_dom"/>
</dbReference>
<comment type="caution">
    <text evidence="9">The sequence shown here is derived from an EMBL/GenBank/DDBJ whole genome shotgun (WGS) entry which is preliminary data.</text>
</comment>
<dbReference type="Proteomes" id="UP000633278">
    <property type="component" value="Unassembled WGS sequence"/>
</dbReference>
<evidence type="ECO:0000256" key="7">
    <source>
        <dbReference type="RuleBase" id="RU004473"/>
    </source>
</evidence>
<evidence type="ECO:0000256" key="5">
    <source>
        <dbReference type="ARBA" id="ARBA00023027"/>
    </source>
</evidence>
<protein>
    <recommendedName>
        <fullName evidence="4 7">dTDP-glucose 4,6-dehydratase</fullName>
        <ecNumber evidence="4 7">4.2.1.46</ecNumber>
    </recommendedName>
</protein>
<gene>
    <name evidence="9" type="primary">rfbB</name>
    <name evidence="9" type="ORF">GCM10011416_08500</name>
</gene>
<reference evidence="9" key="2">
    <citation type="submission" date="2020-09" db="EMBL/GenBank/DDBJ databases">
        <authorList>
            <person name="Sun Q."/>
            <person name="Zhou Y."/>
        </authorList>
    </citation>
    <scope>NUCLEOTIDE SEQUENCE</scope>
    <source>
        <strain evidence="9">CGMCC 1.15763</strain>
    </source>
</reference>
<dbReference type="CDD" id="cd05246">
    <property type="entry name" value="dTDP_GD_SDR_e"/>
    <property type="match status" value="1"/>
</dbReference>
<evidence type="ECO:0000256" key="6">
    <source>
        <dbReference type="ARBA" id="ARBA00023239"/>
    </source>
</evidence>
<keyword evidence="5" id="KW-0520">NAD</keyword>
<evidence type="ECO:0000256" key="3">
    <source>
        <dbReference type="ARBA" id="ARBA00008178"/>
    </source>
</evidence>
<accession>A0A917MCJ3</accession>
<sequence length="336" mass="37812">MNTILITGGAGFIGANFLPYFLKTNVGTKIINLDNLTYAGDLTYLKEIENNIDYTFVKGDICDRDFVEALFEKYNFNGVIHFAAESHVDNSITNPGAFIQTNIVGTFNLLEVAKKTWLEAPNQPKKGFENARFHHISTDEVFGSLPETGLFTETTSYAPNSPYSASKASSDFLVRSYFHTYGLNVVTTNCSNNYGPKQHDEKLIPTIIRKAISGENIPIYGDGKNIRDWLYVLDHCKGIALVFTEGRSGETYNIGGNNERNNLYIATKICEILDGLVPKKNSYKEQITFVSDRPGHDLRYAIDATKIEIELGWKANENFETGIVKTIQWYLTKYQK</sequence>
<dbReference type="Pfam" id="PF16363">
    <property type="entry name" value="GDP_Man_Dehyd"/>
    <property type="match status" value="1"/>
</dbReference>
<keyword evidence="6 7" id="KW-0456">Lyase</keyword>
<evidence type="ECO:0000256" key="4">
    <source>
        <dbReference type="ARBA" id="ARBA00011990"/>
    </source>
</evidence>
<dbReference type="Gene3D" id="3.40.50.720">
    <property type="entry name" value="NAD(P)-binding Rossmann-like Domain"/>
    <property type="match status" value="1"/>
</dbReference>
<dbReference type="PANTHER" id="PTHR43000">
    <property type="entry name" value="DTDP-D-GLUCOSE 4,6-DEHYDRATASE-RELATED"/>
    <property type="match status" value="1"/>
</dbReference>
<dbReference type="Gene3D" id="3.90.25.10">
    <property type="entry name" value="UDP-galactose 4-epimerase, domain 1"/>
    <property type="match status" value="1"/>
</dbReference>
<dbReference type="GO" id="GO:0009225">
    <property type="term" value="P:nucleotide-sugar metabolic process"/>
    <property type="evidence" value="ECO:0007669"/>
    <property type="project" value="InterPro"/>
</dbReference>
<evidence type="ECO:0000313" key="9">
    <source>
        <dbReference type="EMBL" id="GGG93618.1"/>
    </source>
</evidence>
<dbReference type="GO" id="GO:0008460">
    <property type="term" value="F:dTDP-glucose 4,6-dehydratase activity"/>
    <property type="evidence" value="ECO:0007669"/>
    <property type="project" value="UniProtKB-EC"/>
</dbReference>
<comment type="catalytic activity">
    <reaction evidence="1 7">
        <text>dTDP-alpha-D-glucose = dTDP-4-dehydro-6-deoxy-alpha-D-glucose + H2O</text>
        <dbReference type="Rhea" id="RHEA:17221"/>
        <dbReference type="ChEBI" id="CHEBI:15377"/>
        <dbReference type="ChEBI" id="CHEBI:57477"/>
        <dbReference type="ChEBI" id="CHEBI:57649"/>
        <dbReference type="EC" id="4.2.1.46"/>
    </reaction>
</comment>
<keyword evidence="10" id="KW-1185">Reference proteome</keyword>
<comment type="cofactor">
    <cofactor evidence="2 7">
        <name>NAD(+)</name>
        <dbReference type="ChEBI" id="CHEBI:57540"/>
    </cofactor>
</comment>
<dbReference type="EC" id="4.2.1.46" evidence="4 7"/>
<name>A0A917MCJ3_9FLAO</name>
<dbReference type="EMBL" id="BMJW01000001">
    <property type="protein sequence ID" value="GGG93618.1"/>
    <property type="molecule type" value="Genomic_DNA"/>
</dbReference>
<dbReference type="SUPFAM" id="SSF51735">
    <property type="entry name" value="NAD(P)-binding Rossmann-fold domains"/>
    <property type="match status" value="1"/>
</dbReference>
<proteinExistence type="inferred from homology"/>
<feature type="domain" description="NAD(P)-binding" evidence="8">
    <location>
        <begin position="5"/>
        <end position="325"/>
    </location>
</feature>
<evidence type="ECO:0000259" key="8">
    <source>
        <dbReference type="Pfam" id="PF16363"/>
    </source>
</evidence>
<comment type="similarity">
    <text evidence="3 7">Belongs to the NAD(P)-dependent epimerase/dehydratase family. dTDP-glucose dehydratase subfamily.</text>
</comment>
<dbReference type="InterPro" id="IPR005888">
    <property type="entry name" value="dTDP_Gluc_deHydtase"/>
</dbReference>
<dbReference type="InterPro" id="IPR036291">
    <property type="entry name" value="NAD(P)-bd_dom_sf"/>
</dbReference>
<evidence type="ECO:0000256" key="2">
    <source>
        <dbReference type="ARBA" id="ARBA00001911"/>
    </source>
</evidence>
<organism evidence="9 10">
    <name type="scientific">Polaribacter pacificus</name>
    <dbReference type="NCBI Taxonomy" id="1775173"/>
    <lineage>
        <taxon>Bacteria</taxon>
        <taxon>Pseudomonadati</taxon>
        <taxon>Bacteroidota</taxon>
        <taxon>Flavobacteriia</taxon>
        <taxon>Flavobacteriales</taxon>
        <taxon>Flavobacteriaceae</taxon>
    </lineage>
</organism>
<dbReference type="RefSeq" id="WP_188598025.1">
    <property type="nucleotide sequence ID" value="NZ_BMJW01000001.1"/>
</dbReference>